<dbReference type="PANTHER" id="PTHR12274:SF3">
    <property type="entry name" value="PROGRANULIN"/>
    <property type="match status" value="1"/>
</dbReference>
<proteinExistence type="inferred from homology"/>
<dbReference type="AlphaFoldDB" id="A0A3Q2XSW1"/>
<name>A0A3Q2XSW1_HIPCM</name>
<comment type="subcellular location">
    <subcellularLocation>
        <location evidence="1">Secreted</location>
    </subcellularLocation>
</comment>
<comment type="similarity">
    <text evidence="2">Belongs to the granulin family.</text>
</comment>
<dbReference type="GO" id="GO:0005576">
    <property type="term" value="C:extracellular region"/>
    <property type="evidence" value="ECO:0007669"/>
    <property type="project" value="UniProtKB-SubCell"/>
</dbReference>
<dbReference type="GeneTree" id="ENSGT00470000042293"/>
<dbReference type="Pfam" id="PF00396">
    <property type="entry name" value="Granulin"/>
    <property type="match status" value="2"/>
</dbReference>
<dbReference type="Ensembl" id="ENSHCOT00000002211.1">
    <property type="protein sequence ID" value="ENSHCOP00000007307.1"/>
    <property type="gene ID" value="ENSHCOG00000009282.1"/>
</dbReference>
<feature type="signal peptide" evidence="5">
    <location>
        <begin position="1"/>
        <end position="16"/>
    </location>
</feature>
<reference evidence="7" key="2">
    <citation type="submission" date="2025-09" db="UniProtKB">
        <authorList>
            <consortium name="Ensembl"/>
        </authorList>
    </citation>
    <scope>IDENTIFICATION</scope>
</reference>
<evidence type="ECO:0000256" key="2">
    <source>
        <dbReference type="ARBA" id="ARBA00010093"/>
    </source>
</evidence>
<evidence type="ECO:0000256" key="5">
    <source>
        <dbReference type="SAM" id="SignalP"/>
    </source>
</evidence>
<evidence type="ECO:0000256" key="1">
    <source>
        <dbReference type="ARBA" id="ARBA00004613"/>
    </source>
</evidence>
<keyword evidence="4" id="KW-1015">Disulfide bond</keyword>
<feature type="domain" description="Granulins" evidence="6">
    <location>
        <begin position="50"/>
        <end position="63"/>
    </location>
</feature>
<protein>
    <submittedName>
        <fullName evidence="7">Granulins-like</fullName>
    </submittedName>
</protein>
<evidence type="ECO:0000256" key="4">
    <source>
        <dbReference type="ARBA" id="ARBA00023157"/>
    </source>
</evidence>
<dbReference type="PROSITE" id="PS00799">
    <property type="entry name" value="GRANULINS"/>
    <property type="match status" value="1"/>
</dbReference>
<organism evidence="7 8">
    <name type="scientific">Hippocampus comes</name>
    <name type="common">Tiger tail seahorse</name>
    <dbReference type="NCBI Taxonomy" id="109280"/>
    <lineage>
        <taxon>Eukaryota</taxon>
        <taxon>Metazoa</taxon>
        <taxon>Chordata</taxon>
        <taxon>Craniata</taxon>
        <taxon>Vertebrata</taxon>
        <taxon>Euteleostomi</taxon>
        <taxon>Actinopterygii</taxon>
        <taxon>Neopterygii</taxon>
        <taxon>Teleostei</taxon>
        <taxon>Neoteleostei</taxon>
        <taxon>Acanthomorphata</taxon>
        <taxon>Syngnathiaria</taxon>
        <taxon>Syngnathiformes</taxon>
        <taxon>Syngnathoidei</taxon>
        <taxon>Syngnathidae</taxon>
        <taxon>Hippocampus</taxon>
    </lineage>
</organism>
<dbReference type="PROSITE" id="PS51257">
    <property type="entry name" value="PROKAR_LIPOPROTEIN"/>
    <property type="match status" value="1"/>
</dbReference>
<keyword evidence="5" id="KW-0732">Signal</keyword>
<dbReference type="OMA" id="CCPHAMC"/>
<accession>A0A3Q2XSW1</accession>
<dbReference type="InterPro" id="IPR037277">
    <property type="entry name" value="Granulin_sf"/>
</dbReference>
<dbReference type="SMART" id="SM00277">
    <property type="entry name" value="GRAN"/>
    <property type="match status" value="2"/>
</dbReference>
<dbReference type="Gene3D" id="2.10.25.160">
    <property type="entry name" value="Granulin"/>
    <property type="match status" value="2"/>
</dbReference>
<dbReference type="Proteomes" id="UP000264820">
    <property type="component" value="Unplaced"/>
</dbReference>
<evidence type="ECO:0000256" key="3">
    <source>
        <dbReference type="ARBA" id="ARBA00022525"/>
    </source>
</evidence>
<evidence type="ECO:0000313" key="8">
    <source>
        <dbReference type="Proteomes" id="UP000264820"/>
    </source>
</evidence>
<sequence length="188" mass="20511">MLRLSVWLALGAFVSCNIPCPDETVCSDHTTCCQTEQGYSCCGYPNAVCCPDLSHCCPQGFRCDLVSKQCEKVTASWMDSPFLLKKAAGGPPVIPLQSLSYSNIIEKVSAAVIRCSSKFFCPQGTSCCKGLSSESWNCCPYPLGQCCADGLHCCEYGYTCNIHPLACSRRTFMSPSTTWIEEHPQNGR</sequence>
<evidence type="ECO:0000313" key="7">
    <source>
        <dbReference type="Ensembl" id="ENSHCOP00000007307.1"/>
    </source>
</evidence>
<dbReference type="STRING" id="109280.ENSHCOP00000007307"/>
<dbReference type="PANTHER" id="PTHR12274">
    <property type="entry name" value="GRANULIN"/>
    <property type="match status" value="1"/>
</dbReference>
<dbReference type="InterPro" id="IPR039036">
    <property type="entry name" value="Granulin_fam"/>
</dbReference>
<evidence type="ECO:0000259" key="6">
    <source>
        <dbReference type="PROSITE" id="PS00799"/>
    </source>
</evidence>
<feature type="chain" id="PRO_5018713785" evidence="5">
    <location>
        <begin position="17"/>
        <end position="188"/>
    </location>
</feature>
<dbReference type="InterPro" id="IPR000118">
    <property type="entry name" value="Granulin"/>
</dbReference>
<reference evidence="7" key="1">
    <citation type="submission" date="2025-08" db="UniProtKB">
        <authorList>
            <consortium name="Ensembl"/>
        </authorList>
    </citation>
    <scope>IDENTIFICATION</scope>
</reference>
<keyword evidence="3" id="KW-0964">Secreted</keyword>
<dbReference type="SUPFAM" id="SSF57277">
    <property type="entry name" value="Granulin repeat"/>
    <property type="match status" value="1"/>
</dbReference>
<keyword evidence="8" id="KW-1185">Reference proteome</keyword>